<reference evidence="1" key="1">
    <citation type="submission" date="2022-09" db="EMBL/GenBank/DDBJ databases">
        <title>Intensive care unit water sources are persistently colonized with multi-drug resistant bacteria and are the site of extensive horizontal gene transfer of antibiotic resistance genes.</title>
        <authorList>
            <person name="Diorio-Toth L."/>
        </authorList>
    </citation>
    <scope>NUCLEOTIDE SEQUENCE</scope>
    <source>
        <strain evidence="1">GD03796</strain>
    </source>
</reference>
<evidence type="ECO:0000313" key="1">
    <source>
        <dbReference type="EMBL" id="MDH1899414.1"/>
    </source>
</evidence>
<name>A0AA42VED2_AERCA</name>
<dbReference type="RefSeq" id="WP_223954868.1">
    <property type="nucleotide sequence ID" value="NZ_AP024948.1"/>
</dbReference>
<accession>A0AA42VED2</accession>
<comment type="caution">
    <text evidence="1">The sequence shown here is derived from an EMBL/GenBank/DDBJ whole genome shotgun (WGS) entry which is preliminary data.</text>
</comment>
<proteinExistence type="predicted"/>
<sequence length="73" mass="8149">MSVFFSLVLLQTCSLTIWKADLKSSSQTFVTSALETSWRKPNFIWSPSFGKKVVQQQAVPVSPTLLGVVWLSD</sequence>
<evidence type="ECO:0000313" key="2">
    <source>
        <dbReference type="Proteomes" id="UP001160758"/>
    </source>
</evidence>
<gene>
    <name evidence="1" type="ORF">N5I07_17975</name>
</gene>
<dbReference type="AlphaFoldDB" id="A0AA42VED2"/>
<dbReference type="EMBL" id="JAOCFT010000001">
    <property type="protein sequence ID" value="MDH1899414.1"/>
    <property type="molecule type" value="Genomic_DNA"/>
</dbReference>
<organism evidence="1 2">
    <name type="scientific">Aeromonas caviae</name>
    <name type="common">Aeromonas punctata</name>
    <dbReference type="NCBI Taxonomy" id="648"/>
    <lineage>
        <taxon>Bacteria</taxon>
        <taxon>Pseudomonadati</taxon>
        <taxon>Pseudomonadota</taxon>
        <taxon>Gammaproteobacteria</taxon>
        <taxon>Aeromonadales</taxon>
        <taxon>Aeromonadaceae</taxon>
        <taxon>Aeromonas</taxon>
    </lineage>
</organism>
<protein>
    <submittedName>
        <fullName evidence="1">Uncharacterized protein</fullName>
    </submittedName>
</protein>
<dbReference type="Proteomes" id="UP001160758">
    <property type="component" value="Unassembled WGS sequence"/>
</dbReference>